<dbReference type="STRING" id="626937.HMPREF3293_02755"/>
<dbReference type="Proteomes" id="UP000070366">
    <property type="component" value="Unassembled WGS sequence"/>
</dbReference>
<dbReference type="PATRIC" id="fig|626937.4.peg.2715"/>
<dbReference type="KEGG" id="cmiu:B1H56_08010"/>
<evidence type="ECO:0000313" key="2">
    <source>
        <dbReference type="Proteomes" id="UP000070366"/>
    </source>
</evidence>
<dbReference type="RefSeq" id="WP_066521724.1">
    <property type="nucleotide sequence ID" value="NZ_CABMOF010000006.1"/>
</dbReference>
<protein>
    <submittedName>
        <fullName evidence="1">Uncharacterized protein</fullName>
    </submittedName>
</protein>
<comment type="caution">
    <text evidence="1">The sequence shown here is derived from an EMBL/GenBank/DDBJ whole genome shotgun (WGS) entry which is preliminary data.</text>
</comment>
<keyword evidence="2" id="KW-1185">Reference proteome</keyword>
<proteinExistence type="predicted"/>
<dbReference type="Pfam" id="PF18937">
    <property type="entry name" value="DUF5685"/>
    <property type="match status" value="1"/>
</dbReference>
<dbReference type="AlphaFoldDB" id="A0A136Q1Y1"/>
<accession>A0A136Q1Y1</accession>
<name>A0A136Q1Y1_9FIRM</name>
<reference evidence="1 2" key="1">
    <citation type="submission" date="2016-02" db="EMBL/GenBank/DDBJ databases">
        <authorList>
            <person name="Wen L."/>
            <person name="He K."/>
            <person name="Yang H."/>
        </authorList>
    </citation>
    <scope>NUCLEOTIDE SEQUENCE [LARGE SCALE GENOMIC DNA]</scope>
    <source>
        <strain evidence="1 2">DSM 22607</strain>
    </source>
</reference>
<dbReference type="InterPro" id="IPR043740">
    <property type="entry name" value="DUF5685"/>
</dbReference>
<sequence length="282" mass="32139">MFGYVVPLTGELKVRELNVYRAYYCGLCKALKSEYRKTAVLNFDSVFLYLLADGLRVEAGGPQMERCVLHPVKKHPAIVTPAARYAADINILMAYYSAEDHVRDGRRSMRFARLFLKKAYAKAKERHENVVRVANETIAELVALERENSPNTDAAADSYARLLGTVMTDADVLQSHILYDLGYSLGRWIYLIDAAEDWKEDVKRGNYNVYACRYGCPDKAARERIEQSLYYTLAQAAEALSRLDLKRNRELLENIIYLGCREQTHAVLVDGRRLTAPVENKI</sequence>
<organism evidence="1 2">
    <name type="scientific">Christensenella minuta</name>
    <dbReference type="NCBI Taxonomy" id="626937"/>
    <lineage>
        <taxon>Bacteria</taxon>
        <taxon>Bacillati</taxon>
        <taxon>Bacillota</taxon>
        <taxon>Clostridia</taxon>
        <taxon>Christensenellales</taxon>
        <taxon>Christensenellaceae</taxon>
        <taxon>Christensenella</taxon>
    </lineage>
</organism>
<dbReference type="OrthoDB" id="1722540at2"/>
<gene>
    <name evidence="1" type="ORF">HMPREF3293_02755</name>
</gene>
<evidence type="ECO:0000313" key="1">
    <source>
        <dbReference type="EMBL" id="KXK64675.1"/>
    </source>
</evidence>
<dbReference type="EMBL" id="LSZW01000064">
    <property type="protein sequence ID" value="KXK64675.1"/>
    <property type="molecule type" value="Genomic_DNA"/>
</dbReference>